<reference evidence="5 6" key="1">
    <citation type="journal article" date="2018" name="Syst. Appl. Microbiol.">
        <title>Pseudomonas gallaeciensis sp. nov., isolated from crude-oil-contaminated intertidal sand samples after the Prestige oil spill.</title>
        <authorList>
            <person name="Mulet M."/>
            <person name="Sanchez D."/>
            <person name="Rodriguez A.C."/>
            <person name="Nogales B."/>
            <person name="Bosch R."/>
            <person name="Busquets A."/>
            <person name="Gomila M."/>
            <person name="Lalucat J."/>
            <person name="Garcia-Valdes E."/>
        </authorList>
    </citation>
    <scope>NUCLEOTIDE SEQUENCE [LARGE SCALE GENOMIC DNA]</scope>
    <source>
        <strain evidence="5 6">V113</strain>
    </source>
</reference>
<protein>
    <recommendedName>
        <fullName evidence="4">HTH araC/xylS-type domain-containing protein</fullName>
    </recommendedName>
</protein>
<evidence type="ECO:0000256" key="3">
    <source>
        <dbReference type="ARBA" id="ARBA00023163"/>
    </source>
</evidence>
<dbReference type="GO" id="GO:0005829">
    <property type="term" value="C:cytosol"/>
    <property type="evidence" value="ECO:0007669"/>
    <property type="project" value="TreeGrafter"/>
</dbReference>
<organism evidence="5 6">
    <name type="scientific">Pseudomonas abyssi</name>
    <dbReference type="NCBI Taxonomy" id="170540"/>
    <lineage>
        <taxon>Bacteria</taxon>
        <taxon>Pseudomonadati</taxon>
        <taxon>Pseudomonadota</taxon>
        <taxon>Gammaproteobacteria</taxon>
        <taxon>Pseudomonadales</taxon>
        <taxon>Pseudomonadaceae</taxon>
        <taxon>Pseudomonas</taxon>
    </lineage>
</organism>
<dbReference type="EMBL" id="LMAZ01000001">
    <property type="protein sequence ID" value="RGP56553.1"/>
    <property type="molecule type" value="Genomic_DNA"/>
</dbReference>
<keyword evidence="1" id="KW-0805">Transcription regulation</keyword>
<dbReference type="GO" id="GO:0003700">
    <property type="term" value="F:DNA-binding transcription factor activity"/>
    <property type="evidence" value="ECO:0007669"/>
    <property type="project" value="InterPro"/>
</dbReference>
<dbReference type="SMART" id="SM00342">
    <property type="entry name" value="HTH_ARAC"/>
    <property type="match status" value="1"/>
</dbReference>
<dbReference type="InterPro" id="IPR018060">
    <property type="entry name" value="HTH_AraC"/>
</dbReference>
<dbReference type="SUPFAM" id="SSF46689">
    <property type="entry name" value="Homeodomain-like"/>
    <property type="match status" value="1"/>
</dbReference>
<gene>
    <name evidence="5" type="ORF">ASB58_04070</name>
</gene>
<feature type="domain" description="HTH araC/xylS-type" evidence="4">
    <location>
        <begin position="1"/>
        <end position="77"/>
    </location>
</feature>
<dbReference type="AlphaFoldDB" id="A0A395R921"/>
<evidence type="ECO:0000313" key="5">
    <source>
        <dbReference type="EMBL" id="RGP56553.1"/>
    </source>
</evidence>
<comment type="caution">
    <text evidence="5">The sequence shown here is derived from an EMBL/GenBank/DDBJ whole genome shotgun (WGS) entry which is preliminary data.</text>
</comment>
<evidence type="ECO:0000256" key="2">
    <source>
        <dbReference type="ARBA" id="ARBA00023125"/>
    </source>
</evidence>
<proteinExistence type="predicted"/>
<accession>A0A395R921</accession>
<dbReference type="Proteomes" id="UP000265411">
    <property type="component" value="Unassembled WGS sequence"/>
</dbReference>
<keyword evidence="3" id="KW-0804">Transcription</keyword>
<dbReference type="PROSITE" id="PS01124">
    <property type="entry name" value="HTH_ARAC_FAMILY_2"/>
    <property type="match status" value="1"/>
</dbReference>
<dbReference type="Gene3D" id="1.10.10.60">
    <property type="entry name" value="Homeodomain-like"/>
    <property type="match status" value="1"/>
</dbReference>
<dbReference type="PANTHER" id="PTHR47894:SF4">
    <property type="entry name" value="HTH-TYPE TRANSCRIPTIONAL REGULATOR GADX"/>
    <property type="match status" value="1"/>
</dbReference>
<dbReference type="PANTHER" id="PTHR47894">
    <property type="entry name" value="HTH-TYPE TRANSCRIPTIONAL REGULATOR GADX"/>
    <property type="match status" value="1"/>
</dbReference>
<evidence type="ECO:0000313" key="6">
    <source>
        <dbReference type="Proteomes" id="UP000265411"/>
    </source>
</evidence>
<sequence length="80" mass="9271">MTLFSRVRSLQRKLSAEKQTFDAIRDQVRRNAAEHYLLETHIPLAQIADLLGLADQSVLTRLCQRWFGNPPARLRKARRG</sequence>
<name>A0A395R921_9PSED</name>
<dbReference type="RefSeq" id="WP_202974584.1">
    <property type="nucleotide sequence ID" value="NZ_LMAZ01000001.1"/>
</dbReference>
<keyword evidence="6" id="KW-1185">Reference proteome</keyword>
<dbReference type="InterPro" id="IPR009057">
    <property type="entry name" value="Homeodomain-like_sf"/>
</dbReference>
<evidence type="ECO:0000259" key="4">
    <source>
        <dbReference type="PROSITE" id="PS01124"/>
    </source>
</evidence>
<keyword evidence="2" id="KW-0238">DNA-binding</keyword>
<evidence type="ECO:0000256" key="1">
    <source>
        <dbReference type="ARBA" id="ARBA00023015"/>
    </source>
</evidence>
<dbReference type="Pfam" id="PF12833">
    <property type="entry name" value="HTH_18"/>
    <property type="match status" value="1"/>
</dbReference>
<dbReference type="GO" id="GO:0000976">
    <property type="term" value="F:transcription cis-regulatory region binding"/>
    <property type="evidence" value="ECO:0007669"/>
    <property type="project" value="TreeGrafter"/>
</dbReference>